<feature type="repeat" description="Cell wall-binding" evidence="2">
    <location>
        <begin position="692"/>
        <end position="711"/>
    </location>
</feature>
<dbReference type="Pfam" id="PF03495">
    <property type="entry name" value="Binary_toxB"/>
    <property type="match status" value="1"/>
</dbReference>
<dbReference type="InterPro" id="IPR018337">
    <property type="entry name" value="Cell_wall/Cho-bd_repeat"/>
</dbReference>
<feature type="repeat" description="Cell wall-binding" evidence="2">
    <location>
        <begin position="780"/>
        <end position="799"/>
    </location>
</feature>
<dbReference type="RefSeq" id="WP_016126120.1">
    <property type="nucleotide sequence ID" value="NZ_KB976270.1"/>
</dbReference>
<dbReference type="InterPro" id="IPR011658">
    <property type="entry name" value="PA14_dom"/>
</dbReference>
<sequence>MNLKSRYKILAIAFVAGQLITVPTVSHANLQQTNNLFKKENSKKNSEKRGLLVNYYTDASFRNKAVLSIQPTGKPQVKKKDLESIVPKDKQVFQSANWIGMIKPSESGIYKFSTSDDEHAVIQLNGEALKGDVKLEKEKVYKILVECHTERREEENPLLNFELFWSRDGGNKETVPEENLVLPTYSKGDSSVNSFSLMDSGNITVALDSDSDGIDDDWEVSGYTVNKGIVVKWDDEIHKDKGFTKYKSDPFSKYTTGDPFTDIDKVISLIKGKVIDGGILSEAHNPVIAAYPKVGVDMEKMILTKNHNITHEQGQTETNEFSHTVGISTTNNHTESNTVGASASVSFPLGVSVAANYSHEWSNSVSVDNSSQKTSGHNNGKSWVETLGINTSEAAFLNGNVRYINVGTAPIYNVKPTLNFVVGLGNLATTVATVVAKSNTIANVLDPGGKYPELSQNPIAWNTMDDFNAQPIKLNFEQVQAIEKGTPLQIQTTQTSGLYKTYNADGKIVLDESQKWEDVMNDIKDRTASIMMDLGNGDTKERRISARKVADYERQSQPEVALGEAIEVAFPGAKIQGEKLSYNGLNAVKIIMDQKTYDDMHNQIRQTQDHNIFHVKLKQGMNILIINKNGFESKGGKTYYRDKTGTLATGWKQIDDKWYYFDSNGAMVTESWQQKGSKWYYLNNDPNNGYSITGWKQIDDKWYYFDSNGAMVTGSWQQKGSKWYYLNNDPNNGYSITGWKQIDDKWYYFDNNGAMVTSSWQQKDNKWYYLNNDPNNGYSITGWKQINDKWYYFDNNGAMVTGSWQQKDNKWYYLGKNGVMYSNVSGIKAIYNRQAIELTFSLDGTLVAIWFLKIWPINIPDDATYIHVYE</sequence>
<dbReference type="Gene3D" id="2.10.270.10">
    <property type="entry name" value="Cholin Binding"/>
    <property type="match status" value="4"/>
</dbReference>
<keyword evidence="1" id="KW-0677">Repeat</keyword>
<dbReference type="GO" id="GO:0005576">
    <property type="term" value="C:extracellular region"/>
    <property type="evidence" value="ECO:0007669"/>
    <property type="project" value="InterPro"/>
</dbReference>
<keyword evidence="3" id="KW-0732">Signal</keyword>
<dbReference type="Gene3D" id="3.10.20.110">
    <property type="match status" value="1"/>
</dbReference>
<feature type="signal peptide" evidence="3">
    <location>
        <begin position="1"/>
        <end position="28"/>
    </location>
</feature>
<accession>A0A9W5PYA0</accession>
<organism evidence="5 6">
    <name type="scientific">Bacillus cereus VD196</name>
    <dbReference type="NCBI Taxonomy" id="1053243"/>
    <lineage>
        <taxon>Bacteria</taxon>
        <taxon>Bacillati</taxon>
        <taxon>Bacillota</taxon>
        <taxon>Bacilli</taxon>
        <taxon>Bacillales</taxon>
        <taxon>Bacillaceae</taxon>
        <taxon>Bacillus</taxon>
        <taxon>Bacillus cereus group</taxon>
    </lineage>
</organism>
<reference evidence="5 6" key="1">
    <citation type="submission" date="2012-12" db="EMBL/GenBank/DDBJ databases">
        <title>The Genome Sequence of Bacillus cereus VD196.</title>
        <authorList>
            <consortium name="The Broad Institute Genome Sequencing Platform"/>
            <consortium name="The Broad Institute Genome Sequencing Center for Infectious Disease"/>
            <person name="Feldgarden M."/>
            <person name="Van der Auwera G.A."/>
            <person name="Mahillon J."/>
            <person name="Duprez V."/>
            <person name="Timmery S."/>
            <person name="Mattelet C."/>
            <person name="Dierick K."/>
            <person name="Sun M."/>
            <person name="Yu Z."/>
            <person name="Zhu L."/>
            <person name="Hu X."/>
            <person name="Shank E.B."/>
            <person name="Swiecicka I."/>
            <person name="Hansen B.M."/>
            <person name="Andrup L."/>
            <person name="Walker B."/>
            <person name="Young S.K."/>
            <person name="Zeng Q."/>
            <person name="Gargeya S."/>
            <person name="Fitzgerald M."/>
            <person name="Haas B."/>
            <person name="Abouelleil A."/>
            <person name="Alvarado L."/>
            <person name="Arachchi H.M."/>
            <person name="Berlin A.M."/>
            <person name="Chapman S.B."/>
            <person name="Dewar J."/>
            <person name="Goldberg J."/>
            <person name="Griggs A."/>
            <person name="Gujja S."/>
            <person name="Hansen M."/>
            <person name="Howarth C."/>
            <person name="Imamovic A."/>
            <person name="Larimer J."/>
            <person name="McCowan C."/>
            <person name="Murphy C."/>
            <person name="Neiman D."/>
            <person name="Pearson M."/>
            <person name="Priest M."/>
            <person name="Roberts A."/>
            <person name="Saif S."/>
            <person name="Shea T."/>
            <person name="Sisk P."/>
            <person name="Sykes S."/>
            <person name="Wortman J."/>
            <person name="Nusbaum C."/>
            <person name="Birren B."/>
        </authorList>
    </citation>
    <scope>NUCLEOTIDE SEQUENCE [LARGE SCALE GENOMIC DNA]</scope>
    <source>
        <strain evidence="5 6">VD196</strain>
    </source>
</reference>
<evidence type="ECO:0000313" key="5">
    <source>
        <dbReference type="EMBL" id="EOO60517.1"/>
    </source>
</evidence>
<dbReference type="AlphaFoldDB" id="A0A9W5PYA0"/>
<evidence type="ECO:0000259" key="4">
    <source>
        <dbReference type="SMART" id="SM00758"/>
    </source>
</evidence>
<evidence type="ECO:0000256" key="1">
    <source>
        <dbReference type="ARBA" id="ARBA00022737"/>
    </source>
</evidence>
<gene>
    <name evidence="5" type="ORF">IKE_05964</name>
</gene>
<dbReference type="Gene3D" id="3.90.182.10">
    <property type="entry name" value="Toxin - Anthrax Protective Antigen,domain 1"/>
    <property type="match status" value="1"/>
</dbReference>
<dbReference type="PRINTS" id="PR01391">
    <property type="entry name" value="BINARYTOXINB"/>
</dbReference>
<dbReference type="InterPro" id="IPR035088">
    <property type="entry name" value="PA_Ca-bd"/>
</dbReference>
<dbReference type="Pfam" id="PF17475">
    <property type="entry name" value="Binary_toxB_2"/>
    <property type="match status" value="1"/>
</dbReference>
<protein>
    <recommendedName>
        <fullName evidence="4">PA14 domain-containing protein</fullName>
    </recommendedName>
</protein>
<dbReference type="EMBL" id="AHFL01000068">
    <property type="protein sequence ID" value="EOO60517.1"/>
    <property type="molecule type" value="Genomic_DNA"/>
</dbReference>
<feature type="domain" description="PA14" evidence="4">
    <location>
        <begin position="47"/>
        <end position="178"/>
    </location>
</feature>
<dbReference type="InterPro" id="IPR037149">
    <property type="entry name" value="PA_heptamer_dom_sf"/>
</dbReference>
<dbReference type="Gene3D" id="2.60.120.240">
    <property type="entry name" value="Protective antigen, heptamerisation domain"/>
    <property type="match status" value="1"/>
</dbReference>
<dbReference type="Proteomes" id="UP000014023">
    <property type="component" value="Unassembled WGS sequence"/>
</dbReference>
<comment type="caution">
    <text evidence="5">The sequence shown here is derived from an EMBL/GenBank/DDBJ whole genome shotgun (WGS) entry which is preliminary data.</text>
</comment>
<dbReference type="SMART" id="SM00758">
    <property type="entry name" value="PA14"/>
    <property type="match status" value="1"/>
</dbReference>
<evidence type="ECO:0000256" key="3">
    <source>
        <dbReference type="SAM" id="SignalP"/>
    </source>
</evidence>
<dbReference type="Pfam" id="PF17476">
    <property type="entry name" value="Binary_toxB_3"/>
    <property type="match status" value="1"/>
</dbReference>
<evidence type="ECO:0000313" key="6">
    <source>
        <dbReference type="Proteomes" id="UP000014023"/>
    </source>
</evidence>
<dbReference type="GO" id="GO:0051260">
    <property type="term" value="P:protein homooligomerization"/>
    <property type="evidence" value="ECO:0007669"/>
    <property type="project" value="InterPro"/>
</dbReference>
<dbReference type="Pfam" id="PF07691">
    <property type="entry name" value="PA14"/>
    <property type="match status" value="1"/>
</dbReference>
<dbReference type="Pfam" id="PF19127">
    <property type="entry name" value="Choline_bind_3"/>
    <property type="match status" value="4"/>
</dbReference>
<dbReference type="InterPro" id="IPR027439">
    <property type="entry name" value="PA_heptamer_dom"/>
</dbReference>
<name>A0A9W5PYA0_BACCE</name>
<feature type="repeat" description="Cell wall-binding" evidence="2">
    <location>
        <begin position="736"/>
        <end position="755"/>
    </location>
</feature>
<dbReference type="InterPro" id="IPR003896">
    <property type="entry name" value="Bacterial_exotoxin_B"/>
</dbReference>
<dbReference type="PROSITE" id="PS51170">
    <property type="entry name" value="CW"/>
    <property type="match status" value="5"/>
</dbReference>
<dbReference type="SUPFAM" id="SSF56988">
    <property type="entry name" value="Anthrax protective antigen"/>
    <property type="match status" value="1"/>
</dbReference>
<dbReference type="InterPro" id="IPR035331">
    <property type="entry name" value="Binary_toxB_3"/>
</dbReference>
<evidence type="ECO:0000256" key="2">
    <source>
        <dbReference type="PROSITE-ProRule" id="PRU00591"/>
    </source>
</evidence>
<feature type="repeat" description="Cell wall-binding" evidence="2">
    <location>
        <begin position="648"/>
        <end position="667"/>
    </location>
</feature>
<feature type="chain" id="PRO_5040897443" description="PA14 domain-containing protein" evidence="3">
    <location>
        <begin position="29"/>
        <end position="870"/>
    </location>
</feature>
<feature type="repeat" description="Cell wall-binding" evidence="2">
    <location>
        <begin position="801"/>
        <end position="820"/>
    </location>
</feature>
<proteinExistence type="predicted"/>
<dbReference type="SUPFAM" id="SSF69360">
    <property type="entry name" value="Cell wall binding repeat"/>
    <property type="match status" value="1"/>
</dbReference>